<gene>
    <name evidence="1" type="ORF">FYJ44_01730</name>
</gene>
<name>A0A6L5XHW7_9BACT</name>
<evidence type="ECO:0000313" key="1">
    <source>
        <dbReference type="EMBL" id="MSS26783.1"/>
    </source>
</evidence>
<reference evidence="1 2" key="1">
    <citation type="submission" date="2019-09" db="EMBL/GenBank/DDBJ databases">
        <title>In-depth cultivation of the pig gut microbiome towards novel bacterial diversity and tailored functional studies.</title>
        <authorList>
            <person name="Wylensek D."/>
            <person name="Hitch T.C.A."/>
            <person name="Clavel T."/>
        </authorList>
    </citation>
    <scope>NUCLEOTIDE SEQUENCE [LARGE SCALE GENOMIC DNA]</scope>
    <source>
        <strain evidence="1 2">PG-178-WT-4</strain>
    </source>
</reference>
<proteinExistence type="predicted"/>
<protein>
    <submittedName>
        <fullName evidence="1">Uncharacterized protein</fullName>
    </submittedName>
</protein>
<dbReference type="Proteomes" id="UP000477488">
    <property type="component" value="Unassembled WGS sequence"/>
</dbReference>
<dbReference type="AlphaFoldDB" id="A0A6L5XHW7"/>
<evidence type="ECO:0000313" key="2">
    <source>
        <dbReference type="Proteomes" id="UP000477488"/>
    </source>
</evidence>
<keyword evidence="2" id="KW-1185">Reference proteome</keyword>
<accession>A0A6L5XHW7</accession>
<organism evidence="1 2">
    <name type="scientific">Desulfovibrio porci</name>
    <dbReference type="NCBI Taxonomy" id="2605782"/>
    <lineage>
        <taxon>Bacteria</taxon>
        <taxon>Pseudomonadati</taxon>
        <taxon>Thermodesulfobacteriota</taxon>
        <taxon>Desulfovibrionia</taxon>
        <taxon>Desulfovibrionales</taxon>
        <taxon>Desulfovibrionaceae</taxon>
        <taxon>Desulfovibrio</taxon>
    </lineage>
</organism>
<dbReference type="RefSeq" id="WP_154508543.1">
    <property type="nucleotide sequence ID" value="NZ_DBFWWU010000121.1"/>
</dbReference>
<dbReference type="EMBL" id="VUMH01000001">
    <property type="protein sequence ID" value="MSS26783.1"/>
    <property type="molecule type" value="Genomic_DNA"/>
</dbReference>
<sequence length="122" mass="12544">MNTIAKDISIGLSLDNENLSSPDVLVNRNAVLAVFKSAKQEGGAWIIPAGTGRVAVLAKKKTSGRSLCTIFAAEAFAAGASYKAVEDKYAGENAAGSEADRRLVLTLENGQAGPAPAELGKP</sequence>
<comment type="caution">
    <text evidence="1">The sequence shown here is derived from an EMBL/GenBank/DDBJ whole genome shotgun (WGS) entry which is preliminary data.</text>
</comment>